<dbReference type="RefSeq" id="WP_185193918.1">
    <property type="nucleotide sequence ID" value="NZ_JACKXD010000006.1"/>
</dbReference>
<feature type="transmembrane region" description="Helical" evidence="1">
    <location>
        <begin position="145"/>
        <end position="167"/>
    </location>
</feature>
<feature type="transmembrane region" description="Helical" evidence="1">
    <location>
        <begin position="211"/>
        <end position="230"/>
    </location>
</feature>
<accession>A0A7J9SKQ8</accession>
<feature type="domain" description="Histidine kinase/HSP90-like ATPase" evidence="2">
    <location>
        <begin position="445"/>
        <end position="561"/>
    </location>
</feature>
<dbReference type="Pfam" id="PF02518">
    <property type="entry name" value="HATPase_c"/>
    <property type="match status" value="1"/>
</dbReference>
<keyword evidence="1" id="KW-0472">Membrane</keyword>
<feature type="transmembrane region" description="Helical" evidence="1">
    <location>
        <begin position="34"/>
        <end position="54"/>
    </location>
</feature>
<dbReference type="EMBL" id="JACKXD010000006">
    <property type="protein sequence ID" value="MBB6647540.1"/>
    <property type="molecule type" value="Genomic_DNA"/>
</dbReference>
<reference evidence="4 5" key="1">
    <citation type="submission" date="2020-08" db="EMBL/GenBank/DDBJ databases">
        <authorList>
            <person name="Seo M.-J."/>
        </authorList>
    </citation>
    <scope>NUCLEOTIDE SEQUENCE [LARGE SCALE GENOMIC DNA]</scope>
    <source>
        <strain evidence="4 5">MBLA0160</strain>
    </source>
</reference>
<organism evidence="4 5">
    <name type="scientific">Halobellus ruber</name>
    <dbReference type="NCBI Taxonomy" id="2761102"/>
    <lineage>
        <taxon>Archaea</taxon>
        <taxon>Methanobacteriati</taxon>
        <taxon>Methanobacteriota</taxon>
        <taxon>Stenosarchaea group</taxon>
        <taxon>Halobacteria</taxon>
        <taxon>Halobacteriales</taxon>
        <taxon>Haloferacaceae</taxon>
        <taxon>Halobellus</taxon>
    </lineage>
</organism>
<feature type="transmembrane region" description="Helical" evidence="1">
    <location>
        <begin position="101"/>
        <end position="125"/>
    </location>
</feature>
<dbReference type="InterPro" id="IPR035965">
    <property type="entry name" value="PAS-like_dom_sf"/>
</dbReference>
<gene>
    <name evidence="4" type="ORF">H5V44_14815</name>
</gene>
<evidence type="ECO:0000259" key="2">
    <source>
        <dbReference type="Pfam" id="PF02518"/>
    </source>
</evidence>
<evidence type="ECO:0008006" key="6">
    <source>
        <dbReference type="Google" id="ProtNLM"/>
    </source>
</evidence>
<feature type="transmembrane region" description="Helical" evidence="1">
    <location>
        <begin position="66"/>
        <end position="89"/>
    </location>
</feature>
<keyword evidence="5" id="KW-1185">Reference proteome</keyword>
<dbReference type="AlphaFoldDB" id="A0A7J9SKQ8"/>
<proteinExistence type="predicted"/>
<protein>
    <recommendedName>
        <fullName evidence="6">PAS domain-containing protein</fullName>
    </recommendedName>
</protein>
<evidence type="ECO:0000313" key="4">
    <source>
        <dbReference type="EMBL" id="MBB6647540.1"/>
    </source>
</evidence>
<dbReference type="Gene3D" id="3.30.450.20">
    <property type="entry name" value="PAS domain"/>
    <property type="match status" value="1"/>
</dbReference>
<sequence>MPWELTPISAVGFVAVAVYGALVLIAWGHRDVRCGYEVAVLHAVVGLSAVAYSVQFGFDSVAAQAFWWRLTFVFSTAVPLLWLVFVDRYVGQSRWVTRRHLGLLAVEPLVAGAGALTNHIHGLAWSVPSTAVSPGSAIEVAFGPLYYAHLTLTYTAVVVGVAVLLLVGVRKSLVYWRQAAFLAVAPIPPFVSNIAFLLGASPIPNVDLTPFTFTFTGVVVVYSLYWSDLLERTPIAQRKAFEAMGDGLVTLDSAGVVVDVDATAARVLDPTPELGRSIGETYPDRSLTDLDGTTVVDANNLAYDIRVSELTDEHGDDVGYAMALRDITARHRYQQRLEVANRVLRHNLRNDMNVVRGYAETIATSGTADDAERAATAILDRTDDLLTVGEKARKVSELDDSHRQTPTTHDMTELVAGTVHRTAREYPDVTVSLDGAAGVEADLTDSGSLVTAIREVIDLLVTQADGEVEIRVGVDREDGVVSISFGSTGPGIPEVERKALTAGSESPLQHADGLGLWLAYWCVIENGGDLRFEADGDTASNGGRVTSEAGVRTHVVFQFPISGE</sequence>
<dbReference type="SUPFAM" id="SSF55785">
    <property type="entry name" value="PYP-like sensor domain (PAS domain)"/>
    <property type="match status" value="1"/>
</dbReference>
<dbReference type="InterPro" id="IPR036890">
    <property type="entry name" value="HATPase_C_sf"/>
</dbReference>
<dbReference type="SUPFAM" id="SSF55874">
    <property type="entry name" value="ATPase domain of HSP90 chaperone/DNA topoisomerase II/histidine kinase"/>
    <property type="match status" value="1"/>
</dbReference>
<keyword evidence="1" id="KW-0812">Transmembrane</keyword>
<keyword evidence="1" id="KW-1133">Transmembrane helix</keyword>
<dbReference type="Proteomes" id="UP000546257">
    <property type="component" value="Unassembled WGS sequence"/>
</dbReference>
<dbReference type="InterPro" id="IPR031621">
    <property type="entry name" value="HisKA_7TM"/>
</dbReference>
<evidence type="ECO:0000256" key="1">
    <source>
        <dbReference type="SAM" id="Phobius"/>
    </source>
</evidence>
<evidence type="ECO:0000313" key="5">
    <source>
        <dbReference type="Proteomes" id="UP000546257"/>
    </source>
</evidence>
<evidence type="ECO:0000259" key="3">
    <source>
        <dbReference type="Pfam" id="PF16927"/>
    </source>
</evidence>
<name>A0A7J9SKQ8_9EURY</name>
<feature type="transmembrane region" description="Helical" evidence="1">
    <location>
        <begin position="179"/>
        <end position="199"/>
    </location>
</feature>
<dbReference type="Pfam" id="PF16927">
    <property type="entry name" value="HisKA_7TM"/>
    <property type="match status" value="1"/>
</dbReference>
<feature type="transmembrane region" description="Helical" evidence="1">
    <location>
        <begin position="6"/>
        <end position="27"/>
    </location>
</feature>
<comment type="caution">
    <text evidence="4">The sequence shown here is derived from an EMBL/GenBank/DDBJ whole genome shotgun (WGS) entry which is preliminary data.</text>
</comment>
<dbReference type="Gene3D" id="3.30.565.10">
    <property type="entry name" value="Histidine kinase-like ATPase, C-terminal domain"/>
    <property type="match status" value="1"/>
</dbReference>
<dbReference type="InterPro" id="IPR003594">
    <property type="entry name" value="HATPase_dom"/>
</dbReference>
<feature type="domain" description="Histidine kinase N-terminal 7TM region" evidence="3">
    <location>
        <begin position="13"/>
        <end position="234"/>
    </location>
</feature>